<dbReference type="SMART" id="SM01034">
    <property type="entry name" value="BLUF"/>
    <property type="match status" value="1"/>
</dbReference>
<feature type="domain" description="BLUF" evidence="1">
    <location>
        <begin position="2"/>
        <end position="93"/>
    </location>
</feature>
<dbReference type="Proteomes" id="UP000571084">
    <property type="component" value="Unassembled WGS sequence"/>
</dbReference>
<organism evidence="2 3">
    <name type="scientific">Glaciimonas immobilis</name>
    <dbReference type="NCBI Taxonomy" id="728004"/>
    <lineage>
        <taxon>Bacteria</taxon>
        <taxon>Pseudomonadati</taxon>
        <taxon>Pseudomonadota</taxon>
        <taxon>Betaproteobacteria</taxon>
        <taxon>Burkholderiales</taxon>
        <taxon>Oxalobacteraceae</taxon>
        <taxon>Glaciimonas</taxon>
    </lineage>
</organism>
<comment type="caution">
    <text evidence="2">The sequence shown here is derived from an EMBL/GenBank/DDBJ whole genome shotgun (WGS) entry which is preliminary data.</text>
</comment>
<name>A0A840S0S0_9BURK</name>
<evidence type="ECO:0000313" key="2">
    <source>
        <dbReference type="EMBL" id="MBB5202474.1"/>
    </source>
</evidence>
<accession>A0A840S0S0</accession>
<keyword evidence="3" id="KW-1185">Reference proteome</keyword>
<dbReference type="EMBL" id="JACHHQ010000015">
    <property type="protein sequence ID" value="MBB5202474.1"/>
    <property type="molecule type" value="Genomic_DNA"/>
</dbReference>
<dbReference type="GO" id="GO:0009882">
    <property type="term" value="F:blue light photoreceptor activity"/>
    <property type="evidence" value="ECO:0007669"/>
    <property type="project" value="InterPro"/>
</dbReference>
<sequence>MLVRLIYASTAAELVNHELIEKILEVSRKNNIVNGVTGVLCYGDNIFVQALEGGREQINDLYGRLQRDTRHTKLVLLDYAEIQGRQYAGWTMSKIRLDRINLSLLLKYSAAPVLNPYAVAGKTTVALLEELTAAGCFSTRD</sequence>
<dbReference type="Pfam" id="PF04940">
    <property type="entry name" value="BLUF"/>
    <property type="match status" value="1"/>
</dbReference>
<evidence type="ECO:0000313" key="3">
    <source>
        <dbReference type="Proteomes" id="UP000571084"/>
    </source>
</evidence>
<proteinExistence type="predicted"/>
<evidence type="ECO:0000259" key="1">
    <source>
        <dbReference type="PROSITE" id="PS50925"/>
    </source>
</evidence>
<dbReference type="SUPFAM" id="SSF54975">
    <property type="entry name" value="Acylphosphatase/BLUF domain-like"/>
    <property type="match status" value="1"/>
</dbReference>
<dbReference type="InterPro" id="IPR007024">
    <property type="entry name" value="BLUF_domain"/>
</dbReference>
<reference evidence="2 3" key="1">
    <citation type="submission" date="2020-08" db="EMBL/GenBank/DDBJ databases">
        <title>Genomic Encyclopedia of Type Strains, Phase IV (KMG-IV): sequencing the most valuable type-strain genomes for metagenomic binning, comparative biology and taxonomic classification.</title>
        <authorList>
            <person name="Goeker M."/>
        </authorList>
    </citation>
    <scope>NUCLEOTIDE SEQUENCE [LARGE SCALE GENOMIC DNA]</scope>
    <source>
        <strain evidence="2 3">DSM 23240</strain>
    </source>
</reference>
<dbReference type="GO" id="GO:0071949">
    <property type="term" value="F:FAD binding"/>
    <property type="evidence" value="ECO:0007669"/>
    <property type="project" value="InterPro"/>
</dbReference>
<dbReference type="PROSITE" id="PS50925">
    <property type="entry name" value="BLUF"/>
    <property type="match status" value="1"/>
</dbReference>
<protein>
    <recommendedName>
        <fullName evidence="1">BLUF domain-containing protein</fullName>
    </recommendedName>
</protein>
<dbReference type="AlphaFoldDB" id="A0A840S0S0"/>
<dbReference type="RefSeq" id="WP_168057375.1">
    <property type="nucleotide sequence ID" value="NZ_JAAOZT010000018.1"/>
</dbReference>
<dbReference type="InterPro" id="IPR036046">
    <property type="entry name" value="Acylphosphatase-like_dom_sf"/>
</dbReference>
<gene>
    <name evidence="2" type="ORF">HNR39_004338</name>
</gene>
<dbReference type="Gene3D" id="3.30.70.100">
    <property type="match status" value="1"/>
</dbReference>